<protein>
    <submittedName>
        <fullName evidence="1">Uncharacterized protein</fullName>
    </submittedName>
</protein>
<comment type="caution">
    <text evidence="1">The sequence shown here is derived from an EMBL/GenBank/DDBJ whole genome shotgun (WGS) entry which is preliminary data.</text>
</comment>
<dbReference type="EMBL" id="NBWU01000008">
    <property type="protein sequence ID" value="PCE62649.1"/>
    <property type="molecule type" value="Genomic_DNA"/>
</dbReference>
<evidence type="ECO:0000313" key="2">
    <source>
        <dbReference type="Proteomes" id="UP000219559"/>
    </source>
</evidence>
<organism evidence="1 2">
    <name type="scientific">Sediminicola luteus</name>
    <dbReference type="NCBI Taxonomy" id="319238"/>
    <lineage>
        <taxon>Bacteria</taxon>
        <taxon>Pseudomonadati</taxon>
        <taxon>Bacteroidota</taxon>
        <taxon>Flavobacteriia</taxon>
        <taxon>Flavobacteriales</taxon>
        <taxon>Flavobacteriaceae</taxon>
        <taxon>Sediminicola</taxon>
    </lineage>
</organism>
<keyword evidence="2" id="KW-1185">Reference proteome</keyword>
<accession>A0A2A4G0Y4</accession>
<gene>
    <name evidence="1" type="ORF">B7P33_18625</name>
</gene>
<dbReference type="AlphaFoldDB" id="A0A2A4G0Y4"/>
<dbReference type="Proteomes" id="UP000219559">
    <property type="component" value="Unassembled WGS sequence"/>
</dbReference>
<sequence length="291" mass="33084">MTLIIHIPFQAQTQTNTVAFERFLSVGDQNGPDFTQTELSAQAHFNLGFSTMFLATSLGITESSNFTFYPEIGINDDALKKVYHVVNKPSFRFDISKNWHFTTQFISQLSATLTHNLVRDDFFLGGGLRIGYSWSTENGTKPSSLVIGTHYDIRTGKPEWLPYLAYRHQLSKQWHVLLGYPETAIDFRTGRYHIQLKAEHQGSYSNISDPFEVNGRWAEKILSSQINTTLGLGYALGPHWSAQLTLGFAVDPIYQLADHSNQIVFDYNIDPRPTWAMGLKYRFNKTKTTAK</sequence>
<evidence type="ECO:0000313" key="1">
    <source>
        <dbReference type="EMBL" id="PCE62649.1"/>
    </source>
</evidence>
<proteinExistence type="predicted"/>
<name>A0A2A4G0Y4_9FLAO</name>
<reference evidence="1 2" key="1">
    <citation type="submission" date="2017-04" db="EMBL/GenBank/DDBJ databases">
        <title>A new member of the family Flavobacteriaceae isolated from ascidians.</title>
        <authorList>
            <person name="Chen L."/>
        </authorList>
    </citation>
    <scope>NUCLEOTIDE SEQUENCE [LARGE SCALE GENOMIC DNA]</scope>
    <source>
        <strain evidence="1 2">HQA918</strain>
    </source>
</reference>